<organism evidence="2 3">
    <name type="scientific">Oryzias javanicus</name>
    <name type="common">Javanese ricefish</name>
    <name type="synonym">Aplocheilus javanicus</name>
    <dbReference type="NCBI Taxonomy" id="123683"/>
    <lineage>
        <taxon>Eukaryota</taxon>
        <taxon>Metazoa</taxon>
        <taxon>Chordata</taxon>
        <taxon>Craniata</taxon>
        <taxon>Vertebrata</taxon>
        <taxon>Euteleostomi</taxon>
        <taxon>Actinopterygii</taxon>
        <taxon>Neopterygii</taxon>
        <taxon>Teleostei</taxon>
        <taxon>Neoteleostei</taxon>
        <taxon>Acanthomorphata</taxon>
        <taxon>Ovalentaria</taxon>
        <taxon>Atherinomorphae</taxon>
        <taxon>Beloniformes</taxon>
        <taxon>Adrianichthyidae</taxon>
        <taxon>Oryziinae</taxon>
        <taxon>Oryzias</taxon>
    </lineage>
</organism>
<gene>
    <name evidence="2" type="ORF">OJAV_G00090850</name>
</gene>
<name>A0A3S2MJC7_ORYJA</name>
<sequence length="77" mass="8414">MPPAALTPVCKVSAQSKSKSTDGTFEGDRKREVGGCILSPKYGPLISQQRVRSELKSYSVDGEERGRLTIRNTVELC</sequence>
<keyword evidence="3" id="KW-1185">Reference proteome</keyword>
<feature type="region of interest" description="Disordered" evidence="1">
    <location>
        <begin position="1"/>
        <end position="27"/>
    </location>
</feature>
<dbReference type="Proteomes" id="UP000283210">
    <property type="component" value="Chromosome 9"/>
</dbReference>
<dbReference type="EMBL" id="CM012445">
    <property type="protein sequence ID" value="RVE68320.1"/>
    <property type="molecule type" value="Genomic_DNA"/>
</dbReference>
<proteinExistence type="predicted"/>
<evidence type="ECO:0000256" key="1">
    <source>
        <dbReference type="SAM" id="MobiDB-lite"/>
    </source>
</evidence>
<evidence type="ECO:0000313" key="3">
    <source>
        <dbReference type="Proteomes" id="UP000283210"/>
    </source>
</evidence>
<protein>
    <submittedName>
        <fullName evidence="2">Uncharacterized protein</fullName>
    </submittedName>
</protein>
<dbReference type="AlphaFoldDB" id="A0A3S2MJC7"/>
<evidence type="ECO:0000313" key="2">
    <source>
        <dbReference type="EMBL" id="RVE68320.1"/>
    </source>
</evidence>
<reference evidence="2 3" key="2">
    <citation type="submission" date="2019-01" db="EMBL/GenBank/DDBJ databases">
        <title>A chromosome length genome reference of the Java medaka (oryzias javanicus).</title>
        <authorList>
            <person name="Herpin A."/>
            <person name="Takehana Y."/>
            <person name="Naruse K."/>
            <person name="Ansai S."/>
            <person name="Kawaguchi M."/>
        </authorList>
    </citation>
    <scope>NUCLEOTIDE SEQUENCE [LARGE SCALE GENOMIC DNA]</scope>
    <source>
        <strain evidence="2">RS831</strain>
        <tissue evidence="2">Whole body</tissue>
    </source>
</reference>
<feature type="compositionally biased region" description="Polar residues" evidence="1">
    <location>
        <begin position="13"/>
        <end position="23"/>
    </location>
</feature>
<reference evidence="2 3" key="1">
    <citation type="submission" date="2018-11" db="EMBL/GenBank/DDBJ databases">
        <authorList>
            <person name="Lopez-Roques C."/>
            <person name="Donnadieu C."/>
            <person name="Bouchez O."/>
            <person name="Klopp C."/>
            <person name="Cabau C."/>
            <person name="Zahm M."/>
        </authorList>
    </citation>
    <scope>NUCLEOTIDE SEQUENCE [LARGE SCALE GENOMIC DNA]</scope>
    <source>
        <strain evidence="2">RS831</strain>
        <tissue evidence="2">Whole body</tissue>
    </source>
</reference>
<accession>A0A3S2MJC7</accession>